<dbReference type="PROSITE" id="PS00086">
    <property type="entry name" value="CYTOCHROME_P450"/>
    <property type="match status" value="1"/>
</dbReference>
<dbReference type="InterPro" id="IPR001128">
    <property type="entry name" value="Cyt_P450"/>
</dbReference>
<evidence type="ECO:0000256" key="7">
    <source>
        <dbReference type="RuleBase" id="RU000461"/>
    </source>
</evidence>
<dbReference type="OrthoDB" id="9801155at2"/>
<dbReference type="InterPro" id="IPR017972">
    <property type="entry name" value="Cyt_P450_CS"/>
</dbReference>
<dbReference type="SUPFAM" id="SSF48264">
    <property type="entry name" value="Cytochrome P450"/>
    <property type="match status" value="1"/>
</dbReference>
<reference evidence="9" key="1">
    <citation type="submission" date="2018-12" db="EMBL/GenBank/DDBJ databases">
        <title>Tengunoibacter tsumagoiensis gen. nov., sp. nov., Dictyobacter kobayashii sp. nov., D. alpinus sp. nov., and D. joshuensis sp. nov. and description of Dictyobacteraceae fam. nov. within the order Ktedonobacterales isolated from Tengu-no-mugimeshi.</title>
        <authorList>
            <person name="Wang C.M."/>
            <person name="Zheng Y."/>
            <person name="Sakai Y."/>
            <person name="Toyoda A."/>
            <person name="Minakuchi Y."/>
            <person name="Abe K."/>
            <person name="Yokota A."/>
            <person name="Yabe S."/>
        </authorList>
    </citation>
    <scope>NUCLEOTIDE SEQUENCE [LARGE SCALE GENOMIC DNA]</scope>
    <source>
        <strain evidence="9">Uno11</strain>
    </source>
</reference>
<evidence type="ECO:0000256" key="4">
    <source>
        <dbReference type="ARBA" id="ARBA00023002"/>
    </source>
</evidence>
<dbReference type="PRINTS" id="PR00385">
    <property type="entry name" value="P450"/>
</dbReference>
<keyword evidence="5 7" id="KW-0408">Iron</keyword>
<comment type="similarity">
    <text evidence="1 7">Belongs to the cytochrome P450 family.</text>
</comment>
<dbReference type="Proteomes" id="UP000287188">
    <property type="component" value="Unassembled WGS sequence"/>
</dbReference>
<organism evidence="8 9">
    <name type="scientific">Dictyobacter kobayashii</name>
    <dbReference type="NCBI Taxonomy" id="2014872"/>
    <lineage>
        <taxon>Bacteria</taxon>
        <taxon>Bacillati</taxon>
        <taxon>Chloroflexota</taxon>
        <taxon>Ktedonobacteria</taxon>
        <taxon>Ktedonobacterales</taxon>
        <taxon>Dictyobacteraceae</taxon>
        <taxon>Dictyobacter</taxon>
    </lineage>
</organism>
<gene>
    <name evidence="8" type="ORF">KDK_54500</name>
</gene>
<dbReference type="EMBL" id="BIFS01000001">
    <property type="protein sequence ID" value="GCE21650.1"/>
    <property type="molecule type" value="Genomic_DNA"/>
</dbReference>
<dbReference type="Gene3D" id="1.10.630.10">
    <property type="entry name" value="Cytochrome P450"/>
    <property type="match status" value="1"/>
</dbReference>
<dbReference type="InterPro" id="IPR036396">
    <property type="entry name" value="Cyt_P450_sf"/>
</dbReference>
<sequence>MRSLILPASLHGTQELFAWLESMRATGPVTYEPTTNKWHIFGYRDAVQVLEDAASFSSDLERGGPIGAVLLASTMIAQDPPEHQLLRSLVAQVFTQQSVELLAPRVRAITQDLLDKVRPAGYMDAIQDFAYPLAMKVISELLGIPVEQRPAFRHWSDSMFFRQHERDESQSEQDEPYQRAVAARQAMRESLLVLLQERRRMPQHDLISQLLVAEVAGKRFNEEQLVGFCFLFWAAGYETTVNLLGNAILCLDEYPRDAERLRREPDLWSTAIEEILRYSPPLLGVTRRTTGEVMVGGKQIPAGQSIRVWIASANRDAELFPYPDHFNIQRTPNPHLTFGRGIHSCLGAPLARLEASTALPMLWQQFPALHRVRREPLQWIEGGAVYGVRHLPLEF</sequence>
<keyword evidence="9" id="KW-1185">Reference proteome</keyword>
<dbReference type="GO" id="GO:0005506">
    <property type="term" value="F:iron ion binding"/>
    <property type="evidence" value="ECO:0007669"/>
    <property type="project" value="InterPro"/>
</dbReference>
<dbReference type="Pfam" id="PF00067">
    <property type="entry name" value="p450"/>
    <property type="match status" value="1"/>
</dbReference>
<dbReference type="PRINTS" id="PR00359">
    <property type="entry name" value="BP450"/>
</dbReference>
<dbReference type="FunFam" id="1.10.630.10:FF:000018">
    <property type="entry name" value="Cytochrome P450 monooxygenase"/>
    <property type="match status" value="1"/>
</dbReference>
<accession>A0A402ARC0</accession>
<evidence type="ECO:0000313" key="8">
    <source>
        <dbReference type="EMBL" id="GCE21650.1"/>
    </source>
</evidence>
<keyword evidence="6 7" id="KW-0503">Monooxygenase</keyword>
<dbReference type="PANTHER" id="PTHR46696:SF1">
    <property type="entry name" value="CYTOCHROME P450 YJIB-RELATED"/>
    <property type="match status" value="1"/>
</dbReference>
<evidence type="ECO:0000256" key="6">
    <source>
        <dbReference type="ARBA" id="ARBA00023033"/>
    </source>
</evidence>
<evidence type="ECO:0000256" key="5">
    <source>
        <dbReference type="ARBA" id="ARBA00023004"/>
    </source>
</evidence>
<dbReference type="RefSeq" id="WP_126553453.1">
    <property type="nucleotide sequence ID" value="NZ_BIFS01000001.1"/>
</dbReference>
<name>A0A402ARC0_9CHLR</name>
<dbReference type="AlphaFoldDB" id="A0A402ARC0"/>
<dbReference type="GO" id="GO:0004497">
    <property type="term" value="F:monooxygenase activity"/>
    <property type="evidence" value="ECO:0007669"/>
    <property type="project" value="UniProtKB-KW"/>
</dbReference>
<comment type="caution">
    <text evidence="8">The sequence shown here is derived from an EMBL/GenBank/DDBJ whole genome shotgun (WGS) entry which is preliminary data.</text>
</comment>
<dbReference type="PANTHER" id="PTHR46696">
    <property type="entry name" value="P450, PUTATIVE (EUROFUNG)-RELATED"/>
    <property type="match status" value="1"/>
</dbReference>
<proteinExistence type="inferred from homology"/>
<keyword evidence="4 7" id="KW-0560">Oxidoreductase</keyword>
<keyword evidence="2 7" id="KW-0349">Heme</keyword>
<evidence type="ECO:0000313" key="9">
    <source>
        <dbReference type="Proteomes" id="UP000287188"/>
    </source>
</evidence>
<protein>
    <submittedName>
        <fullName evidence="8">Cytochrome P450</fullName>
    </submittedName>
</protein>
<dbReference type="GO" id="GO:0016705">
    <property type="term" value="F:oxidoreductase activity, acting on paired donors, with incorporation or reduction of molecular oxygen"/>
    <property type="evidence" value="ECO:0007669"/>
    <property type="project" value="InterPro"/>
</dbReference>
<dbReference type="GO" id="GO:0020037">
    <property type="term" value="F:heme binding"/>
    <property type="evidence" value="ECO:0007669"/>
    <property type="project" value="InterPro"/>
</dbReference>
<evidence type="ECO:0000256" key="3">
    <source>
        <dbReference type="ARBA" id="ARBA00022723"/>
    </source>
</evidence>
<evidence type="ECO:0000256" key="1">
    <source>
        <dbReference type="ARBA" id="ARBA00010617"/>
    </source>
</evidence>
<dbReference type="InterPro" id="IPR002397">
    <property type="entry name" value="Cyt_P450_B"/>
</dbReference>
<evidence type="ECO:0000256" key="2">
    <source>
        <dbReference type="ARBA" id="ARBA00022617"/>
    </source>
</evidence>
<keyword evidence="3 7" id="KW-0479">Metal-binding</keyword>